<accession>A0A9P4J0A5</accession>
<keyword evidence="3" id="KW-1185">Reference proteome</keyword>
<dbReference type="Proteomes" id="UP000799439">
    <property type="component" value="Unassembled WGS sequence"/>
</dbReference>
<protein>
    <submittedName>
        <fullName evidence="2">Uncharacterized protein</fullName>
    </submittedName>
</protein>
<name>A0A9P4J0A5_9PEZI</name>
<gene>
    <name evidence="2" type="ORF">K461DRAFT_156315</name>
</gene>
<feature type="compositionally biased region" description="Polar residues" evidence="1">
    <location>
        <begin position="65"/>
        <end position="78"/>
    </location>
</feature>
<sequence length="149" mass="16248">MQLSLCCLLRKVIRQTMVGPMWSYGQGRAVGRMQGTIAQRPTITRVTTVPCRTTRQSLVHDSVLSKRQTPAAESSAQSDPPVVSASALTGMRSLQPTPFSTILQICSVKSTQSQQDSAAAMSTIDMSLITTSRSAGVWTRRGAFWVMQR</sequence>
<dbReference type="EMBL" id="ML996087">
    <property type="protein sequence ID" value="KAF2151745.1"/>
    <property type="molecule type" value="Genomic_DNA"/>
</dbReference>
<organism evidence="2 3">
    <name type="scientific">Myriangium duriaei CBS 260.36</name>
    <dbReference type="NCBI Taxonomy" id="1168546"/>
    <lineage>
        <taxon>Eukaryota</taxon>
        <taxon>Fungi</taxon>
        <taxon>Dikarya</taxon>
        <taxon>Ascomycota</taxon>
        <taxon>Pezizomycotina</taxon>
        <taxon>Dothideomycetes</taxon>
        <taxon>Dothideomycetidae</taxon>
        <taxon>Myriangiales</taxon>
        <taxon>Myriangiaceae</taxon>
        <taxon>Myriangium</taxon>
    </lineage>
</organism>
<evidence type="ECO:0000313" key="2">
    <source>
        <dbReference type="EMBL" id="KAF2151745.1"/>
    </source>
</evidence>
<reference evidence="2" key="1">
    <citation type="journal article" date="2020" name="Stud. Mycol.">
        <title>101 Dothideomycetes genomes: a test case for predicting lifestyles and emergence of pathogens.</title>
        <authorList>
            <person name="Haridas S."/>
            <person name="Albert R."/>
            <person name="Binder M."/>
            <person name="Bloem J."/>
            <person name="Labutti K."/>
            <person name="Salamov A."/>
            <person name="Andreopoulos B."/>
            <person name="Baker S."/>
            <person name="Barry K."/>
            <person name="Bills G."/>
            <person name="Bluhm B."/>
            <person name="Cannon C."/>
            <person name="Castanera R."/>
            <person name="Culley D."/>
            <person name="Daum C."/>
            <person name="Ezra D."/>
            <person name="Gonzalez J."/>
            <person name="Henrissat B."/>
            <person name="Kuo A."/>
            <person name="Liang C."/>
            <person name="Lipzen A."/>
            <person name="Lutzoni F."/>
            <person name="Magnuson J."/>
            <person name="Mondo S."/>
            <person name="Nolan M."/>
            <person name="Ohm R."/>
            <person name="Pangilinan J."/>
            <person name="Park H.-J."/>
            <person name="Ramirez L."/>
            <person name="Alfaro M."/>
            <person name="Sun H."/>
            <person name="Tritt A."/>
            <person name="Yoshinaga Y."/>
            <person name="Zwiers L.-H."/>
            <person name="Turgeon B."/>
            <person name="Goodwin S."/>
            <person name="Spatafora J."/>
            <person name="Crous P."/>
            <person name="Grigoriev I."/>
        </authorList>
    </citation>
    <scope>NUCLEOTIDE SEQUENCE</scope>
    <source>
        <strain evidence="2">CBS 260.36</strain>
    </source>
</reference>
<dbReference type="AlphaFoldDB" id="A0A9P4J0A5"/>
<comment type="caution">
    <text evidence="2">The sequence shown here is derived from an EMBL/GenBank/DDBJ whole genome shotgun (WGS) entry which is preliminary data.</text>
</comment>
<evidence type="ECO:0000313" key="3">
    <source>
        <dbReference type="Proteomes" id="UP000799439"/>
    </source>
</evidence>
<evidence type="ECO:0000256" key="1">
    <source>
        <dbReference type="SAM" id="MobiDB-lite"/>
    </source>
</evidence>
<proteinExistence type="predicted"/>
<feature type="region of interest" description="Disordered" evidence="1">
    <location>
        <begin position="59"/>
        <end position="84"/>
    </location>
</feature>